<dbReference type="Proteomes" id="UP001056778">
    <property type="component" value="Chromosome 2"/>
</dbReference>
<reference evidence="1" key="1">
    <citation type="submission" date="2022-04" db="EMBL/GenBank/DDBJ databases">
        <title>Chromosome-scale genome assembly of Holotrichia oblita Faldermann.</title>
        <authorList>
            <person name="Rongchong L."/>
        </authorList>
    </citation>
    <scope>NUCLEOTIDE SEQUENCE</scope>
    <source>
        <strain evidence="1">81SQS9</strain>
    </source>
</reference>
<keyword evidence="1" id="KW-0647">Proteasome</keyword>
<gene>
    <name evidence="1" type="ORF">MML48_2g00014781</name>
</gene>
<sequence>MARRYDTRTTIFSPEGRLYQVEYAMEAISHAGTCLGILANDGILLAAERRNTNKLLDEVFSSEKIYKLNDDMVCSVAGITSDANVLTNELRLIGQRYLFQYGESIPCEQLVSWLCDVKQAYTQYGGKRPFGVSILYMGWDKHYGYQLYQSDPSGNYSGWKATCIGNNSSAAVSSLKQEYKDNEMTLKDAKSLAIKVLSKTLDMTKLTSEKIEMATLSRVDNKTVIHILTSAEVEALIGEHEKAEAAIEAAKKDQKQKA</sequence>
<comment type="caution">
    <text evidence="1">The sequence shown here is derived from an EMBL/GenBank/DDBJ whole genome shotgun (WGS) entry which is preliminary data.</text>
</comment>
<evidence type="ECO:0000313" key="2">
    <source>
        <dbReference type="Proteomes" id="UP001056778"/>
    </source>
</evidence>
<organism evidence="1 2">
    <name type="scientific">Holotrichia oblita</name>
    <name type="common">Chafer beetle</name>
    <dbReference type="NCBI Taxonomy" id="644536"/>
    <lineage>
        <taxon>Eukaryota</taxon>
        <taxon>Metazoa</taxon>
        <taxon>Ecdysozoa</taxon>
        <taxon>Arthropoda</taxon>
        <taxon>Hexapoda</taxon>
        <taxon>Insecta</taxon>
        <taxon>Pterygota</taxon>
        <taxon>Neoptera</taxon>
        <taxon>Endopterygota</taxon>
        <taxon>Coleoptera</taxon>
        <taxon>Polyphaga</taxon>
        <taxon>Scarabaeiformia</taxon>
        <taxon>Scarabaeidae</taxon>
        <taxon>Melolonthinae</taxon>
        <taxon>Holotrichia</taxon>
    </lineage>
</organism>
<proteinExistence type="predicted"/>
<keyword evidence="2" id="KW-1185">Reference proteome</keyword>
<evidence type="ECO:0000313" key="1">
    <source>
        <dbReference type="EMBL" id="KAI4469052.1"/>
    </source>
</evidence>
<name>A0ACB9TQN5_HOLOL</name>
<accession>A0ACB9TQN5</accession>
<protein>
    <submittedName>
        <fullName evidence="1">Proteasome subunit alpha/beta</fullName>
    </submittedName>
</protein>
<dbReference type="EMBL" id="CM043016">
    <property type="protein sequence ID" value="KAI4469052.1"/>
    <property type="molecule type" value="Genomic_DNA"/>
</dbReference>